<sequence length="55" mass="5735">MTEVLLAIVITTLAAAGMALGLMLGRGPARTSCGASECLPRGRCDECPMRRREAG</sequence>
<reference evidence="2" key="1">
    <citation type="submission" date="2016-11" db="EMBL/GenBank/DDBJ databases">
        <authorList>
            <person name="Varghese N."/>
            <person name="Submissions S."/>
        </authorList>
    </citation>
    <scope>NUCLEOTIDE SEQUENCE [LARGE SCALE GENOMIC DNA]</scope>
    <source>
        <strain evidence="2">DSM 29440</strain>
    </source>
</reference>
<accession>A0A1N6E209</accession>
<proteinExistence type="predicted"/>
<dbReference type="RefSeq" id="WP_175570404.1">
    <property type="nucleotide sequence ID" value="NZ_FSRL01000001.1"/>
</dbReference>
<dbReference type="EMBL" id="FSRL01000001">
    <property type="protein sequence ID" value="SIN77068.1"/>
    <property type="molecule type" value="Genomic_DNA"/>
</dbReference>
<name>A0A1N6E209_9RHOB</name>
<evidence type="ECO:0000313" key="1">
    <source>
        <dbReference type="EMBL" id="SIN77068.1"/>
    </source>
</evidence>
<keyword evidence="2" id="KW-1185">Reference proteome</keyword>
<gene>
    <name evidence="1" type="ORF">SAMN05444002_0250</name>
</gene>
<evidence type="ECO:0000313" key="2">
    <source>
        <dbReference type="Proteomes" id="UP000184932"/>
    </source>
</evidence>
<organism evidence="1 2">
    <name type="scientific">Vannielia litorea</name>
    <dbReference type="NCBI Taxonomy" id="1217970"/>
    <lineage>
        <taxon>Bacteria</taxon>
        <taxon>Pseudomonadati</taxon>
        <taxon>Pseudomonadota</taxon>
        <taxon>Alphaproteobacteria</taxon>
        <taxon>Rhodobacterales</taxon>
        <taxon>Paracoccaceae</taxon>
        <taxon>Vannielia</taxon>
    </lineage>
</organism>
<dbReference type="STRING" id="1217970.SAMN05444002_0250"/>
<dbReference type="AlphaFoldDB" id="A0A1N6E209"/>
<protein>
    <submittedName>
        <fullName evidence="1">Uncharacterized protein</fullName>
    </submittedName>
</protein>
<dbReference type="Proteomes" id="UP000184932">
    <property type="component" value="Unassembled WGS sequence"/>
</dbReference>